<dbReference type="SMART" id="SM00245">
    <property type="entry name" value="TSPc"/>
    <property type="match status" value="1"/>
</dbReference>
<dbReference type="RefSeq" id="WP_321560121.1">
    <property type="nucleotide sequence ID" value="NZ_CP139558.1"/>
</dbReference>
<evidence type="ECO:0000259" key="1">
    <source>
        <dbReference type="SMART" id="SM00245"/>
    </source>
</evidence>
<protein>
    <submittedName>
        <fullName evidence="2">S41 family peptidase</fullName>
    </submittedName>
</protein>
<dbReference type="Pfam" id="PF03572">
    <property type="entry name" value="Peptidase_S41"/>
    <property type="match status" value="1"/>
</dbReference>
<dbReference type="Proteomes" id="UP001324380">
    <property type="component" value="Chromosome"/>
</dbReference>
<gene>
    <name evidence="2" type="ORF">SNE25_16650</name>
</gene>
<feature type="domain" description="Tail specific protease" evidence="1">
    <location>
        <begin position="482"/>
        <end position="679"/>
    </location>
</feature>
<sequence>MGWTFRKASSGDYSYELDSMVKQQGKYAVSITSKNATGDFGSIGINIPYRFNGNEIELRGYIKTENINKGFAGFWLRIDGTLAFNNMQNQNVHGTTDWREYSIKLPYDSDKGTNIAAGALLVGGGKIWFDHVQLLIDGKPIENAIIKKIVLTKAEQDTVFNKSSGITNIKLDAQQLKNLTLLGKVWGFIKYHHPEVAKGNVNMDAELFRVLPAVIKARNNQELSSILEQWIGKFGKIQTCDNCKPDSEDKAKLALKLGDSPENWGLSKTLIDKLIALNKSNNSENYYVDTAPNVGNPIFNHEKGYEFMQYPDAGYRLLSLYRYWNMIQYFSPYKHLIGEDWNKVLPAFIPQFINDADNTAYTLTVLALISSINDTHANIWGYRKELEDYRGKFAPPFKAKFIEDKLVVTGFYNDTLNVKSKFKLADVITSINGVKVTELIKKFLPITAASNYSTQLRDMPNNYLLRSNNPHFDFVIERDGKTLNTSIAGLERKSVNYRLDYDPNTGTSGYYVIDKQIGYLYPAKYYNKDLPDIKKMFNGTKGIIVDMRCYPSEFMPFTFVPYIKSGNAPFVKFTNGSVTHPGSFTETPTLSVDPTNEYKGKVIVIVNEQTQSQAEYTTMAFQSSPNVTVIGSTTAGADGNVSPIILPGGISTMISGIGILYPDGAETQRKGVKIDVKISPTIKGIKAGIDEPLEKAKQLILNEVSK</sequence>
<organism evidence="2 3">
    <name type="scientific">Mucilaginibacter sabulilitoris</name>
    <dbReference type="NCBI Taxonomy" id="1173583"/>
    <lineage>
        <taxon>Bacteria</taxon>
        <taxon>Pseudomonadati</taxon>
        <taxon>Bacteroidota</taxon>
        <taxon>Sphingobacteriia</taxon>
        <taxon>Sphingobacteriales</taxon>
        <taxon>Sphingobacteriaceae</taxon>
        <taxon>Mucilaginibacter</taxon>
    </lineage>
</organism>
<name>A0ABZ0TH94_9SPHI</name>
<dbReference type="InterPro" id="IPR036034">
    <property type="entry name" value="PDZ_sf"/>
</dbReference>
<dbReference type="Gene3D" id="3.90.226.10">
    <property type="entry name" value="2-enoyl-CoA Hydratase, Chain A, domain 1"/>
    <property type="match status" value="1"/>
</dbReference>
<reference evidence="2 3" key="1">
    <citation type="submission" date="2023-11" db="EMBL/GenBank/DDBJ databases">
        <title>Analysis of the Genomes of Mucilaginibacter gossypii cycad 4 and M. sabulilitoris SNA2: microbes with the potential for plant growth promotion.</title>
        <authorList>
            <person name="Hirsch A.M."/>
            <person name="Humm E."/>
            <person name="Rubbi M."/>
            <person name="Del Vecchio G."/>
            <person name="Ha S.M."/>
            <person name="Pellegrini M."/>
            <person name="Gunsalus R.P."/>
        </authorList>
    </citation>
    <scope>NUCLEOTIDE SEQUENCE [LARGE SCALE GENOMIC DNA]</scope>
    <source>
        <strain evidence="2 3">SNA2</strain>
    </source>
</reference>
<dbReference type="Gene3D" id="2.60.120.260">
    <property type="entry name" value="Galactose-binding domain-like"/>
    <property type="match status" value="1"/>
</dbReference>
<accession>A0ABZ0TH94</accession>
<dbReference type="InterPro" id="IPR029045">
    <property type="entry name" value="ClpP/crotonase-like_dom_sf"/>
</dbReference>
<proteinExistence type="predicted"/>
<keyword evidence="3" id="KW-1185">Reference proteome</keyword>
<dbReference type="EMBL" id="CP139558">
    <property type="protein sequence ID" value="WPU90950.1"/>
    <property type="molecule type" value="Genomic_DNA"/>
</dbReference>
<evidence type="ECO:0000313" key="3">
    <source>
        <dbReference type="Proteomes" id="UP001324380"/>
    </source>
</evidence>
<dbReference type="SUPFAM" id="SSF52096">
    <property type="entry name" value="ClpP/crotonase"/>
    <property type="match status" value="1"/>
</dbReference>
<dbReference type="InterPro" id="IPR005151">
    <property type="entry name" value="Tail-specific_protease"/>
</dbReference>
<evidence type="ECO:0000313" key="2">
    <source>
        <dbReference type="EMBL" id="WPU90950.1"/>
    </source>
</evidence>
<dbReference type="Gene3D" id="2.30.42.10">
    <property type="match status" value="1"/>
</dbReference>